<evidence type="ECO:0000256" key="1">
    <source>
        <dbReference type="SAM" id="MobiDB-lite"/>
    </source>
</evidence>
<evidence type="ECO:0008006" key="4">
    <source>
        <dbReference type="Google" id="ProtNLM"/>
    </source>
</evidence>
<evidence type="ECO:0000313" key="2">
    <source>
        <dbReference type="EMBL" id="CAE6542922.1"/>
    </source>
</evidence>
<dbReference type="Gene3D" id="3.40.50.1460">
    <property type="match status" value="1"/>
</dbReference>
<gene>
    <name evidence="2" type="ORF">RDB_LOCUS201996</name>
</gene>
<dbReference type="EMBL" id="CAJMWT010010745">
    <property type="protein sequence ID" value="CAE6542922.1"/>
    <property type="molecule type" value="Genomic_DNA"/>
</dbReference>
<organism evidence="2 3">
    <name type="scientific">Rhizoctonia solani</name>
    <dbReference type="NCBI Taxonomy" id="456999"/>
    <lineage>
        <taxon>Eukaryota</taxon>
        <taxon>Fungi</taxon>
        <taxon>Dikarya</taxon>
        <taxon>Basidiomycota</taxon>
        <taxon>Agaricomycotina</taxon>
        <taxon>Agaricomycetes</taxon>
        <taxon>Cantharellales</taxon>
        <taxon>Ceratobasidiaceae</taxon>
        <taxon>Rhizoctonia</taxon>
    </lineage>
</organism>
<proteinExistence type="predicted"/>
<feature type="region of interest" description="Disordered" evidence="1">
    <location>
        <begin position="82"/>
        <end position="105"/>
    </location>
</feature>
<dbReference type="Proteomes" id="UP000663843">
    <property type="component" value="Unassembled WGS sequence"/>
</dbReference>
<reference evidence="2" key="1">
    <citation type="submission" date="2021-01" db="EMBL/GenBank/DDBJ databases">
        <authorList>
            <person name="Kaushik A."/>
        </authorList>
    </citation>
    <scope>NUCLEOTIDE SEQUENCE</scope>
    <source>
        <strain evidence="2">AG2-2IIIB</strain>
    </source>
</reference>
<dbReference type="AlphaFoldDB" id="A0A8H3HW28"/>
<dbReference type="Gene3D" id="1.10.510.10">
    <property type="entry name" value="Transferase(Phosphotransferase) domain 1"/>
    <property type="match status" value="1"/>
</dbReference>
<evidence type="ECO:0000313" key="3">
    <source>
        <dbReference type="Proteomes" id="UP000663843"/>
    </source>
</evidence>
<sequence length="532" mass="59820">MEIITGSIPWGRMLDVTVMHNLTQNACPPRPEAYMPVGHKPSDRLWELTKKCWASEPRQRPHPTKVWDELEKINKQYQSNSLTLMNTHRIPDNDKTPTGPVSNSVPASGELLASSSTQNTRKKWFEKLSSVKFGHSTNPTQNALKPEKVETVNAKLQRIFKIFQRRRLQHERTRERSKIMSAKRELILLSEHDEPGGQGDITAPRSPPHSIQSFITAPSPPPSIQILSRCESPVSLPCAFDDSTDPNLIPDEPRSRSPISNASSISISPLRRMLIIGSSYRDHAQVKRTFSFETLDGTVEDRNQLKSCFKARNYSVETLFEEGFNRKRALARVAQFLEDAERGDVRAIVFTGCGYTDGDGMVSLVPPECSEKSGAITRSEWDQNIRNHSHPGVIVFSIMAHCFSGDMMKQDLDHQSWDAPSSVDSGTGDGPIFITFAASDKTAYESQVTRDLGFQLASSVDHFIYALIGAIHSIDAETGTWNQFFEAFEWHFQRARSCASWMDKPETPGWRLSNPQTPRFSASELIRLSAVF</sequence>
<comment type="caution">
    <text evidence="2">The sequence shown here is derived from an EMBL/GenBank/DDBJ whole genome shotgun (WGS) entry which is preliminary data.</text>
</comment>
<dbReference type="InterPro" id="IPR011009">
    <property type="entry name" value="Kinase-like_dom_sf"/>
</dbReference>
<accession>A0A8H3HW28</accession>
<name>A0A8H3HW28_9AGAM</name>
<dbReference type="SUPFAM" id="SSF56112">
    <property type="entry name" value="Protein kinase-like (PK-like)"/>
    <property type="match status" value="1"/>
</dbReference>
<protein>
    <recommendedName>
        <fullName evidence="4">Serine-threonine/tyrosine-protein kinase catalytic domain-containing protein</fullName>
    </recommendedName>
</protein>